<evidence type="ECO:0000259" key="4">
    <source>
        <dbReference type="Pfam" id="PF13458"/>
    </source>
</evidence>
<gene>
    <name evidence="5" type="ORF">SAMN05216574_103102</name>
</gene>
<dbReference type="Proteomes" id="UP000198589">
    <property type="component" value="Unassembled WGS sequence"/>
</dbReference>
<dbReference type="InterPro" id="IPR028081">
    <property type="entry name" value="Leu-bd"/>
</dbReference>
<feature type="signal peptide" evidence="3">
    <location>
        <begin position="1"/>
        <end position="26"/>
    </location>
</feature>
<feature type="chain" id="PRO_5011635348" evidence="3">
    <location>
        <begin position="27"/>
        <end position="399"/>
    </location>
</feature>
<evidence type="ECO:0000256" key="1">
    <source>
        <dbReference type="ARBA" id="ARBA00010062"/>
    </source>
</evidence>
<dbReference type="InterPro" id="IPR051010">
    <property type="entry name" value="BCAA_transport"/>
</dbReference>
<dbReference type="InterPro" id="IPR028082">
    <property type="entry name" value="Peripla_BP_I"/>
</dbReference>
<comment type="similarity">
    <text evidence="1">Belongs to the leucine-binding protein family.</text>
</comment>
<proteinExistence type="inferred from homology"/>
<dbReference type="PANTHER" id="PTHR30483:SF6">
    <property type="entry name" value="PERIPLASMIC BINDING PROTEIN OF ABC TRANSPORTER FOR NATURAL AMINO ACIDS"/>
    <property type="match status" value="1"/>
</dbReference>
<dbReference type="Pfam" id="PF13458">
    <property type="entry name" value="Peripla_BP_6"/>
    <property type="match status" value="1"/>
</dbReference>
<sequence>MQPSRNHIRRTRIAIASLGVVVTAAACGGDGGSGGDGSGGDGSGGGTYTVGAVIPLSGTNQVYGDDYRVAIDLCTTYANENLVEGELEMEYADGEGLPAPSVTAMNQVVNVQDAIAVLTGFSAPTKALAPIANQLKVPLFNGGASSPDLQGLGEYVFNNIPLADQQIPGSTTYVIEDLGEESWFVIYSNETLGLSMLDALEEAVPEQGGEIVGTAEVSSQATDFGAQVAAIRNAQPDAVFLATTSGASVPTIIRQIRDAGVDAQLVSYAGMDIPETLAEPGAEGMLFSSQSIDYETDNEITKYFVEEFEAQNPGERPTTLQANYCSEMSIIGTAIASLEESGDEVNGENLMTEIRDIATFDVVGGEVTFADDGTVNLPIDVRVVEDGELNVAYTYTPED</sequence>
<keyword evidence="2 3" id="KW-0732">Signal</keyword>
<name>A0A1I1ZMM6_9ACTN</name>
<dbReference type="RefSeq" id="WP_175527098.1">
    <property type="nucleotide sequence ID" value="NZ_FOND01000003.1"/>
</dbReference>
<evidence type="ECO:0000256" key="3">
    <source>
        <dbReference type="SAM" id="SignalP"/>
    </source>
</evidence>
<protein>
    <submittedName>
        <fullName evidence="5">ABC-type branched-chain amino acid transport system, substrate-binding protein</fullName>
    </submittedName>
</protein>
<evidence type="ECO:0000256" key="2">
    <source>
        <dbReference type="ARBA" id="ARBA00022729"/>
    </source>
</evidence>
<feature type="domain" description="Leucine-binding protein" evidence="4">
    <location>
        <begin position="47"/>
        <end position="386"/>
    </location>
</feature>
<reference evidence="6" key="1">
    <citation type="submission" date="2016-10" db="EMBL/GenBank/DDBJ databases">
        <authorList>
            <person name="Varghese N."/>
            <person name="Submissions S."/>
        </authorList>
    </citation>
    <scope>NUCLEOTIDE SEQUENCE [LARGE SCALE GENOMIC DNA]</scope>
    <source>
        <strain evidence="6">DSM 46838</strain>
    </source>
</reference>
<dbReference type="STRING" id="1798228.SAMN05216574_103102"/>
<dbReference type="Gene3D" id="3.40.50.2300">
    <property type="match status" value="2"/>
</dbReference>
<dbReference type="PANTHER" id="PTHR30483">
    <property type="entry name" value="LEUCINE-SPECIFIC-BINDING PROTEIN"/>
    <property type="match status" value="1"/>
</dbReference>
<keyword evidence="6" id="KW-1185">Reference proteome</keyword>
<dbReference type="PROSITE" id="PS51257">
    <property type="entry name" value="PROKAR_LIPOPROTEIN"/>
    <property type="match status" value="1"/>
</dbReference>
<dbReference type="SUPFAM" id="SSF53822">
    <property type="entry name" value="Periplasmic binding protein-like I"/>
    <property type="match status" value="1"/>
</dbReference>
<organism evidence="5 6">
    <name type="scientific">Blastococcus tunisiensis</name>
    <dbReference type="NCBI Taxonomy" id="1798228"/>
    <lineage>
        <taxon>Bacteria</taxon>
        <taxon>Bacillati</taxon>
        <taxon>Actinomycetota</taxon>
        <taxon>Actinomycetes</taxon>
        <taxon>Geodermatophilales</taxon>
        <taxon>Geodermatophilaceae</taxon>
        <taxon>Blastococcus</taxon>
    </lineage>
</organism>
<evidence type="ECO:0000313" key="6">
    <source>
        <dbReference type="Proteomes" id="UP000198589"/>
    </source>
</evidence>
<dbReference type="AlphaFoldDB" id="A0A1I1ZMM6"/>
<accession>A0A1I1ZMM6</accession>
<dbReference type="EMBL" id="FOND01000003">
    <property type="protein sequence ID" value="SFE32967.1"/>
    <property type="molecule type" value="Genomic_DNA"/>
</dbReference>
<evidence type="ECO:0000313" key="5">
    <source>
        <dbReference type="EMBL" id="SFE32967.1"/>
    </source>
</evidence>